<evidence type="ECO:0000313" key="12">
    <source>
        <dbReference type="EMBL" id="JAV08428.1"/>
    </source>
</evidence>
<keyword evidence="6 9" id="KW-0547">Nucleotide-binding</keyword>
<evidence type="ECO:0000256" key="7">
    <source>
        <dbReference type="ARBA" id="ARBA00022801"/>
    </source>
</evidence>
<evidence type="ECO:0000256" key="8">
    <source>
        <dbReference type="ARBA" id="ARBA00023180"/>
    </source>
</evidence>
<dbReference type="GO" id="GO:0008253">
    <property type="term" value="F:5'-nucleotidase activity"/>
    <property type="evidence" value="ECO:0007669"/>
    <property type="project" value="UniProtKB-EC"/>
</dbReference>
<evidence type="ECO:0000259" key="10">
    <source>
        <dbReference type="Pfam" id="PF00149"/>
    </source>
</evidence>
<dbReference type="GO" id="GO:0000166">
    <property type="term" value="F:nucleotide binding"/>
    <property type="evidence" value="ECO:0007669"/>
    <property type="project" value="UniProtKB-KW"/>
</dbReference>
<dbReference type="GO" id="GO:0006196">
    <property type="term" value="P:AMP catabolic process"/>
    <property type="evidence" value="ECO:0007669"/>
    <property type="project" value="TreeGrafter"/>
</dbReference>
<dbReference type="InterPro" id="IPR036907">
    <property type="entry name" value="5'-Nucleotdase_C_sf"/>
</dbReference>
<evidence type="ECO:0000256" key="1">
    <source>
        <dbReference type="ARBA" id="ARBA00000815"/>
    </source>
</evidence>
<accession>A0A1L8DPM1</accession>
<evidence type="ECO:0000256" key="4">
    <source>
        <dbReference type="ARBA" id="ARBA00022723"/>
    </source>
</evidence>
<dbReference type="SUPFAM" id="SSF56300">
    <property type="entry name" value="Metallo-dependent phosphatases"/>
    <property type="match status" value="1"/>
</dbReference>
<evidence type="ECO:0000256" key="9">
    <source>
        <dbReference type="RuleBase" id="RU362119"/>
    </source>
</evidence>
<dbReference type="AlphaFoldDB" id="A0A1L8DPM1"/>
<dbReference type="EMBL" id="GFDF01005656">
    <property type="protein sequence ID" value="JAV08428.1"/>
    <property type="molecule type" value="Transcribed_RNA"/>
</dbReference>
<evidence type="ECO:0000256" key="2">
    <source>
        <dbReference type="ARBA" id="ARBA00006654"/>
    </source>
</evidence>
<proteinExistence type="inferred from homology"/>
<keyword evidence="4" id="KW-0479">Metal-binding</keyword>
<dbReference type="EC" id="3.1.3.5" evidence="3"/>
<dbReference type="Gene3D" id="3.90.780.10">
    <property type="entry name" value="5'-Nucleotidase, C-terminal domain"/>
    <property type="match status" value="1"/>
</dbReference>
<keyword evidence="7 9" id="KW-0378">Hydrolase</keyword>
<dbReference type="InterPro" id="IPR004843">
    <property type="entry name" value="Calcineurin-like_PHP"/>
</dbReference>
<feature type="domain" description="5'-Nucleotidase C-terminal" evidence="11">
    <location>
        <begin position="339"/>
        <end position="517"/>
    </location>
</feature>
<dbReference type="PANTHER" id="PTHR11575:SF24">
    <property type="entry name" value="5'-NUCLEOTIDASE"/>
    <property type="match status" value="1"/>
</dbReference>
<dbReference type="Pfam" id="PF00149">
    <property type="entry name" value="Metallophos"/>
    <property type="match status" value="1"/>
</dbReference>
<keyword evidence="5 9" id="KW-0732">Signal</keyword>
<dbReference type="InterPro" id="IPR008334">
    <property type="entry name" value="5'-Nucleotdase_C"/>
</dbReference>
<name>A0A1L8DPM1_9DIPT</name>
<comment type="catalytic activity">
    <reaction evidence="1">
        <text>a ribonucleoside 5'-phosphate + H2O = a ribonucleoside + phosphate</text>
        <dbReference type="Rhea" id="RHEA:12484"/>
        <dbReference type="ChEBI" id="CHEBI:15377"/>
        <dbReference type="ChEBI" id="CHEBI:18254"/>
        <dbReference type="ChEBI" id="CHEBI:43474"/>
        <dbReference type="ChEBI" id="CHEBI:58043"/>
        <dbReference type="EC" id="3.1.3.5"/>
    </reaction>
</comment>
<evidence type="ECO:0000256" key="3">
    <source>
        <dbReference type="ARBA" id="ARBA00012643"/>
    </source>
</evidence>
<feature type="chain" id="PRO_5011812276" description="5'-nucleotidase" evidence="9">
    <location>
        <begin position="19"/>
        <end position="601"/>
    </location>
</feature>
<dbReference type="FunFam" id="3.90.780.10:FF:000001">
    <property type="entry name" value="NT5E isoform 3"/>
    <property type="match status" value="1"/>
</dbReference>
<dbReference type="PRINTS" id="PR01607">
    <property type="entry name" value="APYRASEFAMLY"/>
</dbReference>
<dbReference type="GO" id="GO:0046872">
    <property type="term" value="F:metal ion binding"/>
    <property type="evidence" value="ECO:0007669"/>
    <property type="project" value="UniProtKB-KW"/>
</dbReference>
<dbReference type="InterPro" id="IPR006179">
    <property type="entry name" value="5_nucleotidase/apyrase"/>
</dbReference>
<dbReference type="Gene3D" id="3.60.21.10">
    <property type="match status" value="1"/>
</dbReference>
<reference evidence="12" key="1">
    <citation type="submission" date="2016-12" db="EMBL/GenBank/DDBJ databases">
        <title>An insight into the sialome and mialome of the sand fly, Nyssomyia neivai.</title>
        <authorList>
            <person name="Sebastian V."/>
            <person name="Goulart T.M."/>
            <person name="Oliveira W."/>
            <person name="Calvo E."/>
            <person name="Oliveira L.F."/>
            <person name="Pinto M.C."/>
            <person name="Rosselino A.M."/>
            <person name="Ribeiro J.M."/>
        </authorList>
    </citation>
    <scope>NUCLEOTIDE SEQUENCE</scope>
</reference>
<dbReference type="Pfam" id="PF02872">
    <property type="entry name" value="5_nucleotid_C"/>
    <property type="match status" value="1"/>
</dbReference>
<evidence type="ECO:0000256" key="5">
    <source>
        <dbReference type="ARBA" id="ARBA00022729"/>
    </source>
</evidence>
<dbReference type="SUPFAM" id="SSF55816">
    <property type="entry name" value="5'-nucleotidase (syn. UDP-sugar hydrolase), C-terminal domain"/>
    <property type="match status" value="1"/>
</dbReference>
<dbReference type="PROSITE" id="PS00786">
    <property type="entry name" value="5_NUCLEOTIDASE_2"/>
    <property type="match status" value="1"/>
</dbReference>
<dbReference type="FunFam" id="3.60.21.10:FF:000020">
    <property type="entry name" value="NT5E isoform 4"/>
    <property type="match status" value="1"/>
</dbReference>
<sequence length="601" mass="65685">MFLTKFLVVLSTVGLAHLAPFDDGNYEIIILHNNDMHARFDQTNAQSNTCRQQEELDSKCYGGFARVSTIVNKFRKENDNVLFLNAGDTYTGTPWFTLYKDTISSEMMNILHPDAISLGNHEFDNGIEGLVPFLNKVTFPVLAANLDLSQEPTMASATSLKPSMVFTVAGHKIGIIGYLTPDTKFLSAANKIEYIPEITAINAEAQKLRSDNVDVIIALGHSGLEKDREIAAMCPEVDIVIGGHSHTFLYTADQPDREVPVDVYPVVVKQSSGKEVPVVQAYAYTKYLGYLKIMVNSTGSIVDWDGQPILLNASIPQDSLVLAALQKYRAGVEEYGSRVVGVSRVILDGDSTTCRFRECNMGNLIADAFVHANAITTPLSETAWTDASVALYQSGGIRAPIDPRAAGGNITRLELDNVMPFGNTMYVVEVPGSVLREALEHSVHRYSKTTGWGEFLQVAGLQVVFDFDKAIGERVESVNVLCSSCSQPKYSPLNNQQNYNVIMTNFLKDGGDGYDMFLPLKIIKTLPETDIQIVDTYIERMSPIFPAVEWRIIIKGDPPTTSPPTTKPPGDGGGSASSFALSGVLFITMLVIHVTSKIGSS</sequence>
<feature type="signal peptide" evidence="9">
    <location>
        <begin position="1"/>
        <end position="18"/>
    </location>
</feature>
<dbReference type="PANTHER" id="PTHR11575">
    <property type="entry name" value="5'-NUCLEOTIDASE-RELATED"/>
    <property type="match status" value="1"/>
</dbReference>
<comment type="similarity">
    <text evidence="2 9">Belongs to the 5'-nucleotidase family.</text>
</comment>
<dbReference type="InterPro" id="IPR006146">
    <property type="entry name" value="5'-Nucleotdase_CS"/>
</dbReference>
<organism evidence="12">
    <name type="scientific">Nyssomyia neivai</name>
    <dbReference type="NCBI Taxonomy" id="330878"/>
    <lineage>
        <taxon>Eukaryota</taxon>
        <taxon>Metazoa</taxon>
        <taxon>Ecdysozoa</taxon>
        <taxon>Arthropoda</taxon>
        <taxon>Hexapoda</taxon>
        <taxon>Insecta</taxon>
        <taxon>Pterygota</taxon>
        <taxon>Neoptera</taxon>
        <taxon>Endopterygota</taxon>
        <taxon>Diptera</taxon>
        <taxon>Nematocera</taxon>
        <taxon>Psychodoidea</taxon>
        <taxon>Psychodidae</taxon>
        <taxon>Nyssomyia</taxon>
    </lineage>
</organism>
<evidence type="ECO:0000256" key="6">
    <source>
        <dbReference type="ARBA" id="ARBA00022741"/>
    </source>
</evidence>
<evidence type="ECO:0000259" key="11">
    <source>
        <dbReference type="Pfam" id="PF02872"/>
    </source>
</evidence>
<feature type="domain" description="Calcineurin-like phosphoesterase" evidence="10">
    <location>
        <begin position="30"/>
        <end position="247"/>
    </location>
</feature>
<dbReference type="CDD" id="cd07409">
    <property type="entry name" value="MPP_CD73_N"/>
    <property type="match status" value="1"/>
</dbReference>
<keyword evidence="8" id="KW-0325">Glycoprotein</keyword>
<dbReference type="GO" id="GO:0005886">
    <property type="term" value="C:plasma membrane"/>
    <property type="evidence" value="ECO:0007669"/>
    <property type="project" value="TreeGrafter"/>
</dbReference>
<protein>
    <recommendedName>
        <fullName evidence="3">5'-nucleotidase</fullName>
        <ecNumber evidence="3">3.1.3.5</ecNumber>
    </recommendedName>
</protein>
<dbReference type="InterPro" id="IPR029052">
    <property type="entry name" value="Metallo-depent_PP-like"/>
</dbReference>